<feature type="transmembrane region" description="Helical" evidence="5">
    <location>
        <begin position="45"/>
        <end position="70"/>
    </location>
</feature>
<evidence type="ECO:0000313" key="7">
    <source>
        <dbReference type="EMBL" id="MBL6445838.1"/>
    </source>
</evidence>
<sequence length="79" mass="9406">MRDRRHYFARIRTQMANERTLMSYYRGALALVGISAFIFKFLVSWLFTALSLVFLTLGIAMAVYGTIRYFRFKKKILRK</sequence>
<comment type="caution">
    <text evidence="7">The sequence shown here is derived from an EMBL/GenBank/DDBJ whole genome shotgun (WGS) entry which is preliminary data.</text>
</comment>
<accession>A0A937FWK7</accession>
<dbReference type="Pfam" id="PF02656">
    <property type="entry name" value="DUF202"/>
    <property type="match status" value="1"/>
</dbReference>
<keyword evidence="4 5" id="KW-0472">Membrane</keyword>
<proteinExistence type="predicted"/>
<dbReference type="AlphaFoldDB" id="A0A937FWK7"/>
<feature type="transmembrane region" description="Helical" evidence="5">
    <location>
        <begin position="21"/>
        <end position="39"/>
    </location>
</feature>
<gene>
    <name evidence="7" type="ORF">JMN32_05940</name>
</gene>
<dbReference type="EMBL" id="JAEUGD010000019">
    <property type="protein sequence ID" value="MBL6445838.1"/>
    <property type="molecule type" value="Genomic_DNA"/>
</dbReference>
<dbReference type="RefSeq" id="WP_202855387.1">
    <property type="nucleotide sequence ID" value="NZ_JAEUGD010000019.1"/>
</dbReference>
<organism evidence="7 8">
    <name type="scientific">Fulvivirga marina</name>
    <dbReference type="NCBI Taxonomy" id="2494733"/>
    <lineage>
        <taxon>Bacteria</taxon>
        <taxon>Pseudomonadati</taxon>
        <taxon>Bacteroidota</taxon>
        <taxon>Cytophagia</taxon>
        <taxon>Cytophagales</taxon>
        <taxon>Fulvivirgaceae</taxon>
        <taxon>Fulvivirga</taxon>
    </lineage>
</organism>
<feature type="domain" description="DUF202" evidence="6">
    <location>
        <begin position="12"/>
        <end position="74"/>
    </location>
</feature>
<reference evidence="7" key="1">
    <citation type="submission" date="2021-01" db="EMBL/GenBank/DDBJ databases">
        <title>Fulvivirga kasyanovii gen. nov., sp nov., a novel member of the phylum Bacteroidetes isolated from seawater in a mussel farm.</title>
        <authorList>
            <person name="Zhao L.-H."/>
            <person name="Wang Z.-J."/>
        </authorList>
    </citation>
    <scope>NUCLEOTIDE SEQUENCE</scope>
    <source>
        <strain evidence="7">29W222</strain>
    </source>
</reference>
<keyword evidence="8" id="KW-1185">Reference proteome</keyword>
<evidence type="ECO:0000259" key="6">
    <source>
        <dbReference type="Pfam" id="PF02656"/>
    </source>
</evidence>
<name>A0A937FWK7_9BACT</name>
<dbReference type="InterPro" id="IPR003807">
    <property type="entry name" value="DUF202"/>
</dbReference>
<evidence type="ECO:0000313" key="8">
    <source>
        <dbReference type="Proteomes" id="UP000614216"/>
    </source>
</evidence>
<protein>
    <submittedName>
        <fullName evidence="7">DUF202 domain-containing protein</fullName>
    </submittedName>
</protein>
<keyword evidence="3 5" id="KW-1133">Transmembrane helix</keyword>
<evidence type="ECO:0000256" key="1">
    <source>
        <dbReference type="ARBA" id="ARBA00004127"/>
    </source>
</evidence>
<keyword evidence="2 5" id="KW-0812">Transmembrane</keyword>
<dbReference type="GO" id="GO:0012505">
    <property type="term" value="C:endomembrane system"/>
    <property type="evidence" value="ECO:0007669"/>
    <property type="project" value="UniProtKB-SubCell"/>
</dbReference>
<evidence type="ECO:0000256" key="5">
    <source>
        <dbReference type="SAM" id="Phobius"/>
    </source>
</evidence>
<evidence type="ECO:0000256" key="4">
    <source>
        <dbReference type="ARBA" id="ARBA00023136"/>
    </source>
</evidence>
<evidence type="ECO:0000256" key="2">
    <source>
        <dbReference type="ARBA" id="ARBA00022692"/>
    </source>
</evidence>
<evidence type="ECO:0000256" key="3">
    <source>
        <dbReference type="ARBA" id="ARBA00022989"/>
    </source>
</evidence>
<comment type="subcellular location">
    <subcellularLocation>
        <location evidence="1">Endomembrane system</location>
        <topology evidence="1">Multi-pass membrane protein</topology>
    </subcellularLocation>
</comment>
<dbReference type="Proteomes" id="UP000614216">
    <property type="component" value="Unassembled WGS sequence"/>
</dbReference>